<evidence type="ECO:0000256" key="10">
    <source>
        <dbReference type="SAM" id="Coils"/>
    </source>
</evidence>
<dbReference type="HAMAP" id="MF_00307">
    <property type="entry name" value="PfdB"/>
    <property type="match status" value="1"/>
</dbReference>
<comment type="subunit">
    <text evidence="3 9">Heterohexamer of two alpha and four beta subunits.</text>
</comment>
<dbReference type="SUPFAM" id="SSF46579">
    <property type="entry name" value="Prefoldin"/>
    <property type="match status" value="1"/>
</dbReference>
<gene>
    <name evidence="9" type="primary">pfdB</name>
    <name evidence="11" type="ORF">MSMAP_0619</name>
</gene>
<dbReference type="PANTHER" id="PTHR21431">
    <property type="entry name" value="PREFOLDIN SUBUNIT 6"/>
    <property type="match status" value="1"/>
</dbReference>
<dbReference type="GO" id="GO:0016272">
    <property type="term" value="C:prefoldin complex"/>
    <property type="evidence" value="ECO:0007669"/>
    <property type="project" value="UniProtKB-UniRule"/>
</dbReference>
<dbReference type="GO" id="GO:0051131">
    <property type="term" value="P:chaperone-mediated protein complex assembly"/>
    <property type="evidence" value="ECO:0007669"/>
    <property type="project" value="TreeGrafter"/>
</dbReference>
<evidence type="ECO:0000256" key="9">
    <source>
        <dbReference type="HAMAP-Rule" id="MF_00307"/>
    </source>
</evidence>
<dbReference type="PANTHER" id="PTHR21431:SF0">
    <property type="entry name" value="PREFOLDIN SUBUNIT 6"/>
    <property type="match status" value="1"/>
</dbReference>
<comment type="subcellular location">
    <subcellularLocation>
        <location evidence="1 9">Cytoplasm</location>
    </subcellularLocation>
</comment>
<dbReference type="Gene3D" id="1.10.287.370">
    <property type="match status" value="1"/>
</dbReference>
<accession>A0A0E3R992</accession>
<dbReference type="InterPro" id="IPR009053">
    <property type="entry name" value="Prefoldin"/>
</dbReference>
<proteinExistence type="inferred from homology"/>
<protein>
    <recommendedName>
        <fullName evidence="4 9">Prefoldin subunit beta</fullName>
    </recommendedName>
    <alternativeName>
        <fullName evidence="8 9">GimC subunit beta</fullName>
    </alternativeName>
</protein>
<organism evidence="11 12">
    <name type="scientific">Methanosarcina mazei SarPi</name>
    <dbReference type="NCBI Taxonomy" id="1434115"/>
    <lineage>
        <taxon>Archaea</taxon>
        <taxon>Methanobacteriati</taxon>
        <taxon>Methanobacteriota</taxon>
        <taxon>Stenosarchaea group</taxon>
        <taxon>Methanomicrobia</taxon>
        <taxon>Methanosarcinales</taxon>
        <taxon>Methanosarcinaceae</taxon>
        <taxon>Methanosarcina</taxon>
    </lineage>
</organism>
<evidence type="ECO:0000256" key="5">
    <source>
        <dbReference type="ARBA" id="ARBA00022490"/>
    </source>
</evidence>
<dbReference type="InterPro" id="IPR002777">
    <property type="entry name" value="PFD_beta-like"/>
</dbReference>
<evidence type="ECO:0000256" key="2">
    <source>
        <dbReference type="ARBA" id="ARBA00008045"/>
    </source>
</evidence>
<dbReference type="HOGENOM" id="CLU_131909_1_1_2"/>
<evidence type="ECO:0000256" key="4">
    <source>
        <dbReference type="ARBA" id="ARBA00016304"/>
    </source>
</evidence>
<reference evidence="11 12" key="1">
    <citation type="submission" date="2014-07" db="EMBL/GenBank/DDBJ databases">
        <title>Methanogenic archaea and the global carbon cycle.</title>
        <authorList>
            <person name="Henriksen J.R."/>
            <person name="Luke J."/>
            <person name="Reinhart S."/>
            <person name="Benedict M.N."/>
            <person name="Youngblut N.D."/>
            <person name="Metcalf M.E."/>
            <person name="Whitaker R.J."/>
            <person name="Metcalf W.W."/>
        </authorList>
    </citation>
    <scope>NUCLEOTIDE SEQUENCE [LARGE SCALE GENOMIC DNA]</scope>
    <source>
        <strain evidence="11 12">SarPi</strain>
    </source>
</reference>
<evidence type="ECO:0000256" key="1">
    <source>
        <dbReference type="ARBA" id="ARBA00004496"/>
    </source>
</evidence>
<feature type="coiled-coil region" evidence="10">
    <location>
        <begin position="16"/>
        <end position="60"/>
    </location>
</feature>
<dbReference type="Pfam" id="PF01920">
    <property type="entry name" value="Prefoldin_2"/>
    <property type="match status" value="1"/>
</dbReference>
<evidence type="ECO:0000256" key="3">
    <source>
        <dbReference type="ARBA" id="ARBA00011716"/>
    </source>
</evidence>
<dbReference type="CDD" id="cd23162">
    <property type="entry name" value="Prefoldin_beta_GimC"/>
    <property type="match status" value="1"/>
</dbReference>
<evidence type="ECO:0000256" key="6">
    <source>
        <dbReference type="ARBA" id="ARBA00023186"/>
    </source>
</evidence>
<dbReference type="GO" id="GO:0051082">
    <property type="term" value="F:unfolded protein binding"/>
    <property type="evidence" value="ECO:0007669"/>
    <property type="project" value="UniProtKB-UniRule"/>
</dbReference>
<keyword evidence="6 9" id="KW-0143">Chaperone</keyword>
<evidence type="ECO:0000256" key="7">
    <source>
        <dbReference type="ARBA" id="ARBA00025077"/>
    </source>
</evidence>
<dbReference type="AlphaFoldDB" id="A0A0E3R992"/>
<keyword evidence="10" id="KW-0175">Coiled coil</keyword>
<keyword evidence="5 9" id="KW-0963">Cytoplasm</keyword>
<evidence type="ECO:0000256" key="8">
    <source>
        <dbReference type="ARBA" id="ARBA00033461"/>
    </source>
</evidence>
<name>A0A0E3R992_METMZ</name>
<evidence type="ECO:0000313" key="12">
    <source>
        <dbReference type="Proteomes" id="UP000033116"/>
    </source>
</evidence>
<dbReference type="PATRIC" id="fig|1434115.4.peg.757"/>
<dbReference type="GO" id="GO:0006457">
    <property type="term" value="P:protein folding"/>
    <property type="evidence" value="ECO:0007669"/>
    <property type="project" value="UniProtKB-UniRule"/>
</dbReference>
<dbReference type="InterPro" id="IPR012713">
    <property type="entry name" value="PfdB"/>
</dbReference>
<dbReference type="NCBIfam" id="TIGR02338">
    <property type="entry name" value="gimC_beta"/>
    <property type="match status" value="1"/>
</dbReference>
<sequence>MDSGENYMTSELPPQIQNQIAQLQQVQQQVQALSMQKSQIEAMQKESKMALEELERLADDAVIYRSVGELVIKTTKEESVSKLKDREETLSLRLQSISRQEERLTARFKQLQEQIQQALGPRAQ</sequence>
<dbReference type="GO" id="GO:0051087">
    <property type="term" value="F:protein-folding chaperone binding"/>
    <property type="evidence" value="ECO:0007669"/>
    <property type="project" value="TreeGrafter"/>
</dbReference>
<dbReference type="Proteomes" id="UP000033116">
    <property type="component" value="Chromosome"/>
</dbReference>
<dbReference type="EMBL" id="CP009511">
    <property type="protein sequence ID" value="AKB60604.1"/>
    <property type="molecule type" value="Genomic_DNA"/>
</dbReference>
<comment type="similarity">
    <text evidence="2 9">Belongs to the prefoldin subunit beta family.</text>
</comment>
<dbReference type="GO" id="GO:0005737">
    <property type="term" value="C:cytoplasm"/>
    <property type="evidence" value="ECO:0007669"/>
    <property type="project" value="UniProtKB-SubCell"/>
</dbReference>
<evidence type="ECO:0000313" key="11">
    <source>
        <dbReference type="EMBL" id="AKB60604.1"/>
    </source>
</evidence>
<comment type="function">
    <text evidence="7 9">Molecular chaperone capable of stabilizing a range of proteins. Seems to fulfill an ATP-independent, HSP70-like function in archaeal de novo protein folding.</text>
</comment>